<dbReference type="KEGG" id="dpx:DAPPUDRAFT_105383"/>
<evidence type="ECO:0000313" key="2">
    <source>
        <dbReference type="Proteomes" id="UP000000305"/>
    </source>
</evidence>
<proteinExistence type="predicted"/>
<keyword evidence="2" id="KW-1185">Reference proteome</keyword>
<protein>
    <submittedName>
        <fullName evidence="1">Uncharacterized protein</fullName>
    </submittedName>
</protein>
<name>E9GQL3_DAPPU</name>
<gene>
    <name evidence="1" type="ORF">DAPPUDRAFT_105383</name>
</gene>
<dbReference type="Proteomes" id="UP000000305">
    <property type="component" value="Unassembled WGS sequence"/>
</dbReference>
<organism evidence="1 2">
    <name type="scientific">Daphnia pulex</name>
    <name type="common">Water flea</name>
    <dbReference type="NCBI Taxonomy" id="6669"/>
    <lineage>
        <taxon>Eukaryota</taxon>
        <taxon>Metazoa</taxon>
        <taxon>Ecdysozoa</taxon>
        <taxon>Arthropoda</taxon>
        <taxon>Crustacea</taxon>
        <taxon>Branchiopoda</taxon>
        <taxon>Diplostraca</taxon>
        <taxon>Cladocera</taxon>
        <taxon>Anomopoda</taxon>
        <taxon>Daphniidae</taxon>
        <taxon>Daphnia</taxon>
    </lineage>
</organism>
<accession>E9GQL3</accession>
<dbReference type="EMBL" id="GL732558">
    <property type="protein sequence ID" value="EFX78307.1"/>
    <property type="molecule type" value="Genomic_DNA"/>
</dbReference>
<sequence length="118" mass="13225">MGGDNFLIKFWSYAEVVHLDHLCTVENSIGRISNILMGYEFIIHCQVIAKLFVAPLSNYLRQSGLLWWASLAVCRGLSSGVASVCSVDSLAALATVFVRDVEVKWLSYTDEHHSWLYA</sequence>
<dbReference type="HOGENOM" id="CLU_2075509_0_0_1"/>
<reference evidence="1 2" key="1">
    <citation type="journal article" date="2011" name="Science">
        <title>The ecoresponsive genome of Daphnia pulex.</title>
        <authorList>
            <person name="Colbourne J.K."/>
            <person name="Pfrender M.E."/>
            <person name="Gilbert D."/>
            <person name="Thomas W.K."/>
            <person name="Tucker A."/>
            <person name="Oakley T.H."/>
            <person name="Tokishita S."/>
            <person name="Aerts A."/>
            <person name="Arnold G.J."/>
            <person name="Basu M.K."/>
            <person name="Bauer D.J."/>
            <person name="Caceres C.E."/>
            <person name="Carmel L."/>
            <person name="Casola C."/>
            <person name="Choi J.H."/>
            <person name="Detter J.C."/>
            <person name="Dong Q."/>
            <person name="Dusheyko S."/>
            <person name="Eads B.D."/>
            <person name="Frohlich T."/>
            <person name="Geiler-Samerotte K.A."/>
            <person name="Gerlach D."/>
            <person name="Hatcher P."/>
            <person name="Jogdeo S."/>
            <person name="Krijgsveld J."/>
            <person name="Kriventseva E.V."/>
            <person name="Kultz D."/>
            <person name="Laforsch C."/>
            <person name="Lindquist E."/>
            <person name="Lopez J."/>
            <person name="Manak J.R."/>
            <person name="Muller J."/>
            <person name="Pangilinan J."/>
            <person name="Patwardhan R.P."/>
            <person name="Pitluck S."/>
            <person name="Pritham E.J."/>
            <person name="Rechtsteiner A."/>
            <person name="Rho M."/>
            <person name="Rogozin I.B."/>
            <person name="Sakarya O."/>
            <person name="Salamov A."/>
            <person name="Schaack S."/>
            <person name="Shapiro H."/>
            <person name="Shiga Y."/>
            <person name="Skalitzky C."/>
            <person name="Smith Z."/>
            <person name="Souvorov A."/>
            <person name="Sung W."/>
            <person name="Tang Z."/>
            <person name="Tsuchiya D."/>
            <person name="Tu H."/>
            <person name="Vos H."/>
            <person name="Wang M."/>
            <person name="Wolf Y.I."/>
            <person name="Yamagata H."/>
            <person name="Yamada T."/>
            <person name="Ye Y."/>
            <person name="Shaw J.R."/>
            <person name="Andrews J."/>
            <person name="Crease T.J."/>
            <person name="Tang H."/>
            <person name="Lucas S.M."/>
            <person name="Robertson H.M."/>
            <person name="Bork P."/>
            <person name="Koonin E.V."/>
            <person name="Zdobnov E.M."/>
            <person name="Grigoriev I.V."/>
            <person name="Lynch M."/>
            <person name="Boore J.L."/>
        </authorList>
    </citation>
    <scope>NUCLEOTIDE SEQUENCE [LARGE SCALE GENOMIC DNA]</scope>
</reference>
<evidence type="ECO:0000313" key="1">
    <source>
        <dbReference type="EMBL" id="EFX78307.1"/>
    </source>
</evidence>
<dbReference type="InParanoid" id="E9GQL3"/>
<dbReference type="AlphaFoldDB" id="E9GQL3"/>